<dbReference type="EMBL" id="AAKZQX010000007">
    <property type="protein sequence ID" value="ECX6032605.1"/>
    <property type="molecule type" value="Genomic_DNA"/>
</dbReference>
<gene>
    <name evidence="1" type="ORF">ATT75_07360</name>
</gene>
<proteinExistence type="predicted"/>
<protein>
    <submittedName>
        <fullName evidence="1">Uncharacterized protein</fullName>
    </submittedName>
</protein>
<accession>A0A619A9E7</accession>
<sequence length="110" mass="12479">MMNSTNELPALLGFPSAESDCNYELLIYNYQWAVYTLLRSSCKDAMKIYKAGNPELSLRAFRFILEESGKLFYSIDYVDGGLECMTALLISDIKAAISECEKFMRKSSCQ</sequence>
<dbReference type="AlphaFoldDB" id="A0A619A9E7"/>
<reference evidence="1" key="1">
    <citation type="submission" date="2018-07" db="EMBL/GenBank/DDBJ databases">
        <authorList>
            <consortium name="PulseNet: The National Subtyping Network for Foodborne Disease Surveillance"/>
            <person name="Tarr C.L."/>
            <person name="Trees E."/>
            <person name="Katz L.S."/>
            <person name="Carleton-Romer H.A."/>
            <person name="Stroika S."/>
            <person name="Kucerova Z."/>
            <person name="Roache K.F."/>
            <person name="Sabol A.L."/>
            <person name="Besser J."/>
            <person name="Gerner-Smidt P."/>
        </authorList>
    </citation>
    <scope>NUCLEOTIDE SEQUENCE</scope>
    <source>
        <strain evidence="1">PNUSAS001246</strain>
    </source>
</reference>
<evidence type="ECO:0000313" key="1">
    <source>
        <dbReference type="EMBL" id="ECX6032605.1"/>
    </source>
</evidence>
<organism evidence="1">
    <name type="scientific">Salmonella enterica subsp. enterica serovar Panama</name>
    <dbReference type="NCBI Taxonomy" id="29472"/>
    <lineage>
        <taxon>Bacteria</taxon>
        <taxon>Pseudomonadati</taxon>
        <taxon>Pseudomonadota</taxon>
        <taxon>Gammaproteobacteria</taxon>
        <taxon>Enterobacterales</taxon>
        <taxon>Enterobacteriaceae</taxon>
        <taxon>Salmonella</taxon>
    </lineage>
</organism>
<name>A0A619A9E7_SALET</name>
<comment type="caution">
    <text evidence="1">The sequence shown here is derived from an EMBL/GenBank/DDBJ whole genome shotgun (WGS) entry which is preliminary data.</text>
</comment>